<proteinExistence type="predicted"/>
<keyword evidence="1" id="KW-1133">Transmembrane helix</keyword>
<dbReference type="Proteomes" id="UP001438707">
    <property type="component" value="Unassembled WGS sequence"/>
</dbReference>
<protein>
    <submittedName>
        <fullName evidence="2">Uncharacterized protein</fullName>
    </submittedName>
</protein>
<accession>A0AAW1SFX4</accession>
<dbReference type="InterPro" id="IPR025461">
    <property type="entry name" value="ABA4-like"/>
</dbReference>
<evidence type="ECO:0000256" key="1">
    <source>
        <dbReference type="SAM" id="Phobius"/>
    </source>
</evidence>
<dbReference type="Pfam" id="PF14108">
    <property type="entry name" value="ABA4-like"/>
    <property type="match status" value="1"/>
</dbReference>
<dbReference type="AlphaFoldDB" id="A0AAW1SFX4"/>
<keyword evidence="1" id="KW-0472">Membrane</keyword>
<evidence type="ECO:0000313" key="3">
    <source>
        <dbReference type="Proteomes" id="UP001438707"/>
    </source>
</evidence>
<feature type="transmembrane region" description="Helical" evidence="1">
    <location>
        <begin position="73"/>
        <end position="91"/>
    </location>
</feature>
<sequence length="229" mass="24376">MQCLARHLHLFQVFPRGRQKAVRAFTGQAVCRLSRSNLPSTPIKHRRCPRPHTALGAQAVVSGSAWALAVADWSFVAAAAYLAVWTLAALILGPKQGWHTSNFVFAPLAALYAVLLVASWDPSTLSLILPGSLKEGFSGGLKPQFLPKISGVQELFSRHITAASLMVHLSCINLFAARSILLKGGHSAWGKLCTVLCVILGPLGLLAGLLSIPPQSENGRSVAQMPTSA</sequence>
<keyword evidence="1" id="KW-0812">Transmembrane</keyword>
<evidence type="ECO:0000313" key="2">
    <source>
        <dbReference type="EMBL" id="KAK9844526.1"/>
    </source>
</evidence>
<reference evidence="2 3" key="1">
    <citation type="journal article" date="2024" name="Nat. Commun.">
        <title>Phylogenomics reveals the evolutionary origins of lichenization in chlorophyte algae.</title>
        <authorList>
            <person name="Puginier C."/>
            <person name="Libourel C."/>
            <person name="Otte J."/>
            <person name="Skaloud P."/>
            <person name="Haon M."/>
            <person name="Grisel S."/>
            <person name="Petersen M."/>
            <person name="Berrin J.G."/>
            <person name="Delaux P.M."/>
            <person name="Dal Grande F."/>
            <person name="Keller J."/>
        </authorList>
    </citation>
    <scope>NUCLEOTIDE SEQUENCE [LARGE SCALE GENOMIC DNA]</scope>
    <source>
        <strain evidence="2 3">SAG 2145</strain>
    </source>
</reference>
<organism evidence="2 3">
    <name type="scientific">Apatococcus lobatus</name>
    <dbReference type="NCBI Taxonomy" id="904363"/>
    <lineage>
        <taxon>Eukaryota</taxon>
        <taxon>Viridiplantae</taxon>
        <taxon>Chlorophyta</taxon>
        <taxon>core chlorophytes</taxon>
        <taxon>Trebouxiophyceae</taxon>
        <taxon>Chlorellales</taxon>
        <taxon>Chlorellaceae</taxon>
        <taxon>Apatococcus</taxon>
    </lineage>
</organism>
<name>A0AAW1SFX4_9CHLO</name>
<gene>
    <name evidence="2" type="ORF">WJX74_003606</name>
</gene>
<feature type="transmembrane region" description="Helical" evidence="1">
    <location>
        <begin position="188"/>
        <end position="212"/>
    </location>
</feature>
<feature type="transmembrane region" description="Helical" evidence="1">
    <location>
        <begin position="103"/>
        <end position="120"/>
    </location>
</feature>
<feature type="transmembrane region" description="Helical" evidence="1">
    <location>
        <begin position="156"/>
        <end position="176"/>
    </location>
</feature>
<keyword evidence="3" id="KW-1185">Reference proteome</keyword>
<dbReference type="EMBL" id="JALJOS010000001">
    <property type="protein sequence ID" value="KAK9844526.1"/>
    <property type="molecule type" value="Genomic_DNA"/>
</dbReference>
<comment type="caution">
    <text evidence="2">The sequence shown here is derived from an EMBL/GenBank/DDBJ whole genome shotgun (WGS) entry which is preliminary data.</text>
</comment>
<dbReference type="PANTHER" id="PTHR34543:SF1">
    <property type="entry name" value="PROTEIN ABA DEFICIENT 4, CHLOROPLASTIC"/>
    <property type="match status" value="1"/>
</dbReference>
<dbReference type="PANTHER" id="PTHR34543">
    <property type="entry name" value="PROTEIN ABA DEFICIENT 4, CHLOROPLASTIC"/>
    <property type="match status" value="1"/>
</dbReference>